<dbReference type="GO" id="GO:0005737">
    <property type="term" value="C:cytoplasm"/>
    <property type="evidence" value="ECO:0007669"/>
    <property type="project" value="UniProtKB-SubCell"/>
</dbReference>
<dbReference type="EMBL" id="AZGY01000007">
    <property type="protein sequence ID" value="KZZ96830.1"/>
    <property type="molecule type" value="Genomic_DNA"/>
</dbReference>
<sequence length="458" mass="49343">MPPAEASTASSFPTLEVLPQSVLESSTFQTPVKLINEGHHVHDFLRTRAWADIGKFVLQLNHALCPRTQPSSDVPRTFPLVPGSSSSTPSIQALQGLLSKLDDLIDLAPPDPGPRRFGNVSFRTWHGLMEEKLDSFLSAGRLGETLSLKGKDGVCAKDEVSSYLMGAFGSSQRLDYGTGHELSFVAFLGCLWKLGFFQDGQQGGDIEREIVLKTFESGSYLKVVRRLILTYTLEPAGSHGVWGLDDHSFIPYIFGSAQLTQPISSESEPMPVEGSVRGAPKPSDVTKAAVVESQRLSNMYFSSIGFINDVKKGPFWEHSPILFDISGIKAGWGKINKGMIKMFNAEVLSKFPVIQHFPFGSLFSWDIDPSVPLPPQSIHMQNQPAAKAASSSQPASGMPAPWTQATRMPVPVSAGSSHPRAPPGPHSGSLPARQATGEQPAAGSTSAQITITKAPWAA</sequence>
<dbReference type="GO" id="GO:0006281">
    <property type="term" value="P:DNA repair"/>
    <property type="evidence" value="ECO:0007669"/>
    <property type="project" value="EnsemblFungi"/>
</dbReference>
<dbReference type="GO" id="GO:0003755">
    <property type="term" value="F:peptidyl-prolyl cis-trans isomerase activity"/>
    <property type="evidence" value="ECO:0007669"/>
    <property type="project" value="UniProtKB-KW"/>
</dbReference>
<dbReference type="CDD" id="cd04087">
    <property type="entry name" value="PTPA"/>
    <property type="match status" value="1"/>
</dbReference>
<comment type="caution">
    <text evidence="12">The sequence shown here is derived from an EMBL/GenBank/DDBJ whole genome shotgun (WGS) entry which is preliminary data.</text>
</comment>
<dbReference type="GO" id="GO:0000159">
    <property type="term" value="C:protein phosphatase type 2A complex"/>
    <property type="evidence" value="ECO:0007669"/>
    <property type="project" value="EnsemblFungi"/>
</dbReference>
<dbReference type="Proteomes" id="UP000078544">
    <property type="component" value="Unassembled WGS sequence"/>
</dbReference>
<dbReference type="OrthoDB" id="16120at2759"/>
<organism evidence="12 13">
    <name type="scientific">Moelleriella libera RCEF 2490</name>
    <dbReference type="NCBI Taxonomy" id="1081109"/>
    <lineage>
        <taxon>Eukaryota</taxon>
        <taxon>Fungi</taxon>
        <taxon>Dikarya</taxon>
        <taxon>Ascomycota</taxon>
        <taxon>Pezizomycotina</taxon>
        <taxon>Sordariomycetes</taxon>
        <taxon>Hypocreomycetidae</taxon>
        <taxon>Hypocreales</taxon>
        <taxon>Clavicipitaceae</taxon>
        <taxon>Moelleriella</taxon>
    </lineage>
</organism>
<proteinExistence type="inferred from homology"/>
<dbReference type="GO" id="GO:0008160">
    <property type="term" value="F:protein tyrosine phosphatase activator activity"/>
    <property type="evidence" value="ECO:0007669"/>
    <property type="project" value="TreeGrafter"/>
</dbReference>
<evidence type="ECO:0000256" key="9">
    <source>
        <dbReference type="ARBA" id="ARBA00025287"/>
    </source>
</evidence>
<feature type="compositionally biased region" description="Polar residues" evidence="11">
    <location>
        <begin position="442"/>
        <end position="451"/>
    </location>
</feature>
<keyword evidence="8" id="KW-0539">Nucleus</keyword>
<dbReference type="EC" id="5.2.1.8" evidence="10"/>
<comment type="similarity">
    <text evidence="4 10">Belongs to the PTPA-type PPIase family.</text>
</comment>
<dbReference type="InterPro" id="IPR043170">
    <property type="entry name" value="PTPA_C_lid"/>
</dbReference>
<protein>
    <recommendedName>
        <fullName evidence="10">Serine/threonine-protein phosphatase 2A activator</fullName>
        <ecNumber evidence="10">5.2.1.8</ecNumber>
    </recommendedName>
    <alternativeName>
        <fullName evidence="10">Phosphotyrosyl phosphatase activator</fullName>
    </alternativeName>
</protein>
<evidence type="ECO:0000256" key="8">
    <source>
        <dbReference type="ARBA" id="ARBA00023242"/>
    </source>
</evidence>
<dbReference type="PANTHER" id="PTHR10012:SF3">
    <property type="entry name" value="SERINE_THREONINE-PROTEIN PHOSPHATASE 2A ACTIVATOR 1"/>
    <property type="match status" value="1"/>
</dbReference>
<reference evidence="12 13" key="1">
    <citation type="journal article" date="2016" name="Genome Biol. Evol.">
        <title>Divergent and convergent evolution of fungal pathogenicity.</title>
        <authorList>
            <person name="Shang Y."/>
            <person name="Xiao G."/>
            <person name="Zheng P."/>
            <person name="Cen K."/>
            <person name="Zhan S."/>
            <person name="Wang C."/>
        </authorList>
    </citation>
    <scope>NUCLEOTIDE SEQUENCE [LARGE SCALE GENOMIC DNA]</scope>
    <source>
        <strain evidence="12 13">RCEF 2490</strain>
    </source>
</reference>
<comment type="function">
    <text evidence="9">PPIases accelerate the folding of proteins. It catalyzes the cis-trans isomerization of proline imidic peptide bonds in oligopeptides. Acts as a regulatory subunit for PP2A-like phosphatases modulating their activity or substrate specificity, probably by inducing a conformational change in the catalytic subunit, a direct target of the PPIase. Can reactivate inactive phosphatase PP2A-phosphatase methylesterase complexes (PP2Ai) in presence of ATP and Mg(2+) by dissociating the inactive form from the complex.</text>
</comment>
<dbReference type="AlphaFoldDB" id="A0A166PHR1"/>
<comment type="catalytic activity">
    <reaction evidence="1 10">
        <text>[protein]-peptidylproline (omega=180) = [protein]-peptidylproline (omega=0)</text>
        <dbReference type="Rhea" id="RHEA:16237"/>
        <dbReference type="Rhea" id="RHEA-COMP:10747"/>
        <dbReference type="Rhea" id="RHEA-COMP:10748"/>
        <dbReference type="ChEBI" id="CHEBI:83833"/>
        <dbReference type="ChEBI" id="CHEBI:83834"/>
        <dbReference type="EC" id="5.2.1.8"/>
    </reaction>
</comment>
<dbReference type="GO" id="GO:0000082">
    <property type="term" value="P:G1/S transition of mitotic cell cycle"/>
    <property type="evidence" value="ECO:0007669"/>
    <property type="project" value="EnsemblFungi"/>
</dbReference>
<evidence type="ECO:0000256" key="4">
    <source>
        <dbReference type="ARBA" id="ARBA00011019"/>
    </source>
</evidence>
<dbReference type="GO" id="GO:0005634">
    <property type="term" value="C:nucleus"/>
    <property type="evidence" value="ECO:0007669"/>
    <property type="project" value="UniProtKB-SubCell"/>
</dbReference>
<accession>A0A166PHR1</accession>
<dbReference type="SUPFAM" id="SSF140984">
    <property type="entry name" value="PTPA-like"/>
    <property type="match status" value="1"/>
</dbReference>
<evidence type="ECO:0000256" key="11">
    <source>
        <dbReference type="SAM" id="MobiDB-lite"/>
    </source>
</evidence>
<keyword evidence="6 10" id="KW-0697">Rotamase</keyword>
<keyword evidence="13" id="KW-1185">Reference proteome</keyword>
<comment type="subcellular location">
    <subcellularLocation>
        <location evidence="3 10">Cytoplasm</location>
    </subcellularLocation>
    <subcellularLocation>
        <location evidence="2">Nucleus</location>
    </subcellularLocation>
</comment>
<feature type="region of interest" description="Disordered" evidence="11">
    <location>
        <begin position="374"/>
        <end position="458"/>
    </location>
</feature>
<evidence type="ECO:0000256" key="7">
    <source>
        <dbReference type="ARBA" id="ARBA00023235"/>
    </source>
</evidence>
<dbReference type="GO" id="GO:0006357">
    <property type="term" value="P:regulation of transcription by RNA polymerase II"/>
    <property type="evidence" value="ECO:0007669"/>
    <property type="project" value="EnsemblFungi"/>
</dbReference>
<evidence type="ECO:0000256" key="3">
    <source>
        <dbReference type="ARBA" id="ARBA00004496"/>
    </source>
</evidence>
<name>A0A166PHR1_9HYPO</name>
<evidence type="ECO:0000313" key="13">
    <source>
        <dbReference type="Proteomes" id="UP000078544"/>
    </source>
</evidence>
<evidence type="ECO:0000313" key="12">
    <source>
        <dbReference type="EMBL" id="KZZ96830.1"/>
    </source>
</evidence>
<keyword evidence="5 10" id="KW-0963">Cytoplasm</keyword>
<evidence type="ECO:0000256" key="10">
    <source>
        <dbReference type="RuleBase" id="RU361210"/>
    </source>
</evidence>
<dbReference type="Gene3D" id="1.20.120.1150">
    <property type="match status" value="1"/>
</dbReference>
<feature type="compositionally biased region" description="Low complexity" evidence="11">
    <location>
        <begin position="383"/>
        <end position="396"/>
    </location>
</feature>
<dbReference type="InterPro" id="IPR004327">
    <property type="entry name" value="Phstyr_phstse_ac"/>
</dbReference>
<dbReference type="PANTHER" id="PTHR10012">
    <property type="entry name" value="SERINE/THREONINE-PROTEIN PHOSPHATASE 2A REGULATORY SUBUNIT B"/>
    <property type="match status" value="1"/>
</dbReference>
<evidence type="ECO:0000256" key="5">
    <source>
        <dbReference type="ARBA" id="ARBA00022490"/>
    </source>
</evidence>
<evidence type="ECO:0000256" key="6">
    <source>
        <dbReference type="ARBA" id="ARBA00023110"/>
    </source>
</evidence>
<keyword evidence="7 10" id="KW-0413">Isomerase</keyword>
<dbReference type="GO" id="GO:0007052">
    <property type="term" value="P:mitotic spindle organization"/>
    <property type="evidence" value="ECO:0007669"/>
    <property type="project" value="EnsemblFungi"/>
</dbReference>
<dbReference type="Pfam" id="PF03095">
    <property type="entry name" value="PTPA"/>
    <property type="match status" value="1"/>
</dbReference>
<dbReference type="GO" id="GO:0006914">
    <property type="term" value="P:autophagy"/>
    <property type="evidence" value="ECO:0007669"/>
    <property type="project" value="EnsemblFungi"/>
</dbReference>
<dbReference type="STRING" id="1081109.A0A166PHR1"/>
<evidence type="ECO:0000256" key="2">
    <source>
        <dbReference type="ARBA" id="ARBA00004123"/>
    </source>
</evidence>
<dbReference type="InterPro" id="IPR037218">
    <property type="entry name" value="PTPA_sf"/>
</dbReference>
<dbReference type="FunFam" id="1.20.120.1150:FF:000003">
    <property type="entry name" value="Serine/threonine-protein phosphatase 2A activator"/>
    <property type="match status" value="1"/>
</dbReference>
<evidence type="ECO:0000256" key="1">
    <source>
        <dbReference type="ARBA" id="ARBA00000971"/>
    </source>
</evidence>
<dbReference type="GO" id="GO:0000785">
    <property type="term" value="C:chromatin"/>
    <property type="evidence" value="ECO:0007669"/>
    <property type="project" value="EnsemblFungi"/>
</dbReference>
<gene>
    <name evidence="12" type="ORF">AAL_04059</name>
</gene>